<evidence type="ECO:0000313" key="1">
    <source>
        <dbReference type="EMBL" id="GAG38275.1"/>
    </source>
</evidence>
<feature type="non-terminal residue" evidence="1">
    <location>
        <position position="1"/>
    </location>
</feature>
<organism evidence="1">
    <name type="scientific">marine sediment metagenome</name>
    <dbReference type="NCBI Taxonomy" id="412755"/>
    <lineage>
        <taxon>unclassified sequences</taxon>
        <taxon>metagenomes</taxon>
        <taxon>ecological metagenomes</taxon>
    </lineage>
</organism>
<proteinExistence type="predicted"/>
<comment type="caution">
    <text evidence="1">The sequence shown here is derived from an EMBL/GenBank/DDBJ whole genome shotgun (WGS) entry which is preliminary data.</text>
</comment>
<accession>X0X5G7</accession>
<protein>
    <submittedName>
        <fullName evidence="1">Uncharacterized protein</fullName>
    </submittedName>
</protein>
<name>X0X5G7_9ZZZZ</name>
<reference evidence="1" key="1">
    <citation type="journal article" date="2014" name="Front. Microbiol.">
        <title>High frequency of phylogenetically diverse reductive dehalogenase-homologous genes in deep subseafloor sedimentary metagenomes.</title>
        <authorList>
            <person name="Kawai M."/>
            <person name="Futagami T."/>
            <person name="Toyoda A."/>
            <person name="Takaki Y."/>
            <person name="Nishi S."/>
            <person name="Hori S."/>
            <person name="Arai W."/>
            <person name="Tsubouchi T."/>
            <person name="Morono Y."/>
            <person name="Uchiyama I."/>
            <person name="Ito T."/>
            <person name="Fujiyama A."/>
            <person name="Inagaki F."/>
            <person name="Takami H."/>
        </authorList>
    </citation>
    <scope>NUCLEOTIDE SEQUENCE</scope>
    <source>
        <strain evidence="1">Expedition CK06-06</strain>
    </source>
</reference>
<dbReference type="EMBL" id="BARS01048602">
    <property type="protein sequence ID" value="GAG38275.1"/>
    <property type="molecule type" value="Genomic_DNA"/>
</dbReference>
<gene>
    <name evidence="1" type="ORF">S01H1_72814</name>
</gene>
<dbReference type="AlphaFoldDB" id="X0X5G7"/>
<sequence>LDGCVVPDWTDGYRIAVLPADGGVSNAEYGVESAGSYWVKNVVRLVLRPH</sequence>